<dbReference type="PANTHER" id="PTHR42748:SF7">
    <property type="entry name" value="NMRA LIKE REDOX SENSOR 1-RELATED"/>
    <property type="match status" value="1"/>
</dbReference>
<comment type="similarity">
    <text evidence="1">Belongs to the NmrA-type oxidoreductase family.</text>
</comment>
<dbReference type="Pfam" id="PF05368">
    <property type="entry name" value="NmrA"/>
    <property type="match status" value="1"/>
</dbReference>
<dbReference type="GeneID" id="30173862"/>
<reference evidence="4" key="1">
    <citation type="submission" date="2013-07" db="EMBL/GenBank/DDBJ databases">
        <title>The Genome Sequence of Cryptococcus pinus CBS10737.</title>
        <authorList>
            <consortium name="The Broad Institute Genome Sequencing Platform"/>
            <person name="Cuomo C."/>
            <person name="Litvintseva A."/>
            <person name="Chen Y."/>
            <person name="Heitman J."/>
            <person name="Sun S."/>
            <person name="Springer D."/>
            <person name="Dromer F."/>
            <person name="Young S.K."/>
            <person name="Zeng Q."/>
            <person name="Gargeya S."/>
            <person name="Fitzgerald M."/>
            <person name="Abouelleil A."/>
            <person name="Alvarado L."/>
            <person name="Berlin A.M."/>
            <person name="Chapman S.B."/>
            <person name="Dewar J."/>
            <person name="Goldberg J."/>
            <person name="Griggs A."/>
            <person name="Gujja S."/>
            <person name="Hansen M."/>
            <person name="Howarth C."/>
            <person name="Imamovic A."/>
            <person name="Larimer J."/>
            <person name="McCowan C."/>
            <person name="Murphy C."/>
            <person name="Pearson M."/>
            <person name="Priest M."/>
            <person name="Roberts A."/>
            <person name="Saif S."/>
            <person name="Shea T."/>
            <person name="Sykes S."/>
            <person name="Wortman J."/>
            <person name="Nusbaum C."/>
            <person name="Birren B."/>
        </authorList>
    </citation>
    <scope>NUCLEOTIDE SEQUENCE [LARGE SCALE GENOMIC DNA]</scope>
    <source>
        <strain evidence="4">CBS 10737</strain>
    </source>
</reference>
<dbReference type="PANTHER" id="PTHR42748">
    <property type="entry name" value="NITROGEN METABOLITE REPRESSION PROTEIN NMRA FAMILY MEMBER"/>
    <property type="match status" value="1"/>
</dbReference>
<reference evidence="4" key="3">
    <citation type="submission" date="2016-07" db="EMBL/GenBank/DDBJ databases">
        <title>Evolution of pathogenesis and genome organization in the Tremellales.</title>
        <authorList>
            <person name="Cuomo C."/>
            <person name="Litvintseva A."/>
            <person name="Heitman J."/>
            <person name="Chen Y."/>
            <person name="Sun S."/>
            <person name="Springer D."/>
            <person name="Dromer F."/>
            <person name="Young S."/>
            <person name="Zeng Q."/>
            <person name="Chapman S."/>
            <person name="Gujja S."/>
            <person name="Saif S."/>
            <person name="Birren B."/>
        </authorList>
    </citation>
    <scope>NUCLEOTIDE SEQUENCE</scope>
    <source>
        <strain evidence="4">CBS 10737</strain>
    </source>
</reference>
<dbReference type="EMBL" id="KI894013">
    <property type="protein sequence ID" value="OCF48712.1"/>
    <property type="molecule type" value="Genomic_DNA"/>
</dbReference>
<feature type="domain" description="NmrA-like" evidence="3">
    <location>
        <begin position="6"/>
        <end position="229"/>
    </location>
</feature>
<dbReference type="EMBL" id="CP144528">
    <property type="protein sequence ID" value="WWC73001.1"/>
    <property type="molecule type" value="Genomic_DNA"/>
</dbReference>
<organism evidence="4">
    <name type="scientific">Kwoniella pini CBS 10737</name>
    <dbReference type="NCBI Taxonomy" id="1296096"/>
    <lineage>
        <taxon>Eukaryota</taxon>
        <taxon>Fungi</taxon>
        <taxon>Dikarya</taxon>
        <taxon>Basidiomycota</taxon>
        <taxon>Agaricomycotina</taxon>
        <taxon>Tremellomycetes</taxon>
        <taxon>Tremellales</taxon>
        <taxon>Cryptococcaceae</taxon>
        <taxon>Kwoniella</taxon>
    </lineage>
</organism>
<dbReference type="SUPFAM" id="SSF51735">
    <property type="entry name" value="NAD(P)-binding Rossmann-fold domains"/>
    <property type="match status" value="1"/>
</dbReference>
<gene>
    <name evidence="4" type="ORF">I206_05493</name>
    <name evidence="5" type="ORF">I206_106965</name>
</gene>
<dbReference type="STRING" id="1296096.A0A1B9HZL6"/>
<accession>A0A1B9HZL6</accession>
<evidence type="ECO:0000313" key="6">
    <source>
        <dbReference type="Proteomes" id="UP000094020"/>
    </source>
</evidence>
<dbReference type="GO" id="GO:0005634">
    <property type="term" value="C:nucleus"/>
    <property type="evidence" value="ECO:0007669"/>
    <property type="project" value="TreeGrafter"/>
</dbReference>
<keyword evidence="6" id="KW-1185">Reference proteome</keyword>
<dbReference type="OrthoDB" id="9997102at2759"/>
<name>A0A1B9HZL6_9TREE</name>
<dbReference type="RefSeq" id="XP_019009931.1">
    <property type="nucleotide sequence ID" value="XM_019157213.1"/>
</dbReference>
<evidence type="ECO:0000256" key="2">
    <source>
        <dbReference type="ARBA" id="ARBA00022857"/>
    </source>
</evidence>
<reference evidence="5" key="4">
    <citation type="submission" date="2024-02" db="EMBL/GenBank/DDBJ databases">
        <title>Comparative genomics of Cryptococcus and Kwoniella reveals pathogenesis evolution and contrasting modes of karyotype evolution via chromosome fusion or intercentromeric recombination.</title>
        <authorList>
            <person name="Coelho M.A."/>
            <person name="David-Palma M."/>
            <person name="Shea T."/>
            <person name="Bowers K."/>
            <person name="McGinley-Smith S."/>
            <person name="Mohammad A.W."/>
            <person name="Gnirke A."/>
            <person name="Yurkov A.M."/>
            <person name="Nowrousian M."/>
            <person name="Sun S."/>
            <person name="Cuomo C.A."/>
            <person name="Heitman J."/>
        </authorList>
    </citation>
    <scope>NUCLEOTIDE SEQUENCE</scope>
    <source>
        <strain evidence="5">CBS 10737</strain>
    </source>
</reference>
<evidence type="ECO:0000259" key="3">
    <source>
        <dbReference type="Pfam" id="PF05368"/>
    </source>
</evidence>
<dbReference type="Proteomes" id="UP000094020">
    <property type="component" value="Chromosome 10"/>
</dbReference>
<dbReference type="KEGG" id="kpin:30173862"/>
<dbReference type="AlphaFoldDB" id="A0A1B9HZL6"/>
<dbReference type="InterPro" id="IPR036291">
    <property type="entry name" value="NAD(P)-bd_dom_sf"/>
</dbReference>
<dbReference type="InterPro" id="IPR008030">
    <property type="entry name" value="NmrA-like"/>
</dbReference>
<evidence type="ECO:0000313" key="4">
    <source>
        <dbReference type="EMBL" id="OCF48712.1"/>
    </source>
</evidence>
<protein>
    <recommendedName>
        <fullName evidence="3">NmrA-like domain-containing protein</fullName>
    </recommendedName>
</protein>
<keyword evidence="2" id="KW-0521">NADP</keyword>
<sequence>MSTSQNFIIFGATGKQGGAAVRWLSRSDANIIIHAVTRDPSSPKAQSISSLPKVKLIQGDASAAEGVFSQIEGKIAGIFFVNVGYDATAQIQEGKAIIDLAKRYEVNHFVFSSTDYNGHRNKETGIASIEAKKNIEDHLIASGMRHTVIRPVGFLENLFLPGYTDAIPHFWPAQLLKSGIAADDIGRAISEILLNPNEFEGKVIGLSGYEGVPQDWIDTWQDATGENLREREKKMSGGMDEERMKLLKFIMFNQNDARVAETKAIFPWVKDLRTFLQETK</sequence>
<reference evidence="5" key="2">
    <citation type="submission" date="2013-07" db="EMBL/GenBank/DDBJ databases">
        <authorList>
            <consortium name="The Broad Institute Genome Sequencing Platform"/>
            <person name="Cuomo C."/>
            <person name="Litvintseva A."/>
            <person name="Chen Y."/>
            <person name="Heitman J."/>
            <person name="Sun S."/>
            <person name="Springer D."/>
            <person name="Dromer F."/>
            <person name="Young S.K."/>
            <person name="Zeng Q."/>
            <person name="Gargeya S."/>
            <person name="Fitzgerald M."/>
            <person name="Abouelleil A."/>
            <person name="Alvarado L."/>
            <person name="Berlin A.M."/>
            <person name="Chapman S.B."/>
            <person name="Dewar J."/>
            <person name="Goldberg J."/>
            <person name="Griggs A."/>
            <person name="Gujja S."/>
            <person name="Hansen M."/>
            <person name="Howarth C."/>
            <person name="Imamovic A."/>
            <person name="Larimer J."/>
            <person name="McCowan C."/>
            <person name="Murphy C."/>
            <person name="Pearson M."/>
            <person name="Priest M."/>
            <person name="Roberts A."/>
            <person name="Saif S."/>
            <person name="Shea T."/>
            <person name="Sykes S."/>
            <person name="Wortman J."/>
            <person name="Nusbaum C."/>
            <person name="Birren B."/>
        </authorList>
    </citation>
    <scope>NUCLEOTIDE SEQUENCE</scope>
    <source>
        <strain evidence="5">CBS 10737</strain>
    </source>
</reference>
<dbReference type="Gene3D" id="3.90.25.10">
    <property type="entry name" value="UDP-galactose 4-epimerase, domain 1"/>
    <property type="match status" value="1"/>
</dbReference>
<proteinExistence type="inferred from homology"/>
<dbReference type="Gene3D" id="3.40.50.720">
    <property type="entry name" value="NAD(P)-binding Rossmann-like Domain"/>
    <property type="match status" value="1"/>
</dbReference>
<evidence type="ECO:0000313" key="5">
    <source>
        <dbReference type="EMBL" id="WWC73001.1"/>
    </source>
</evidence>
<evidence type="ECO:0000256" key="1">
    <source>
        <dbReference type="ARBA" id="ARBA00006328"/>
    </source>
</evidence>
<dbReference type="InterPro" id="IPR051164">
    <property type="entry name" value="NmrA-like_oxidored"/>
</dbReference>